<feature type="transmembrane region" description="Helical" evidence="1">
    <location>
        <begin position="168"/>
        <end position="188"/>
    </location>
</feature>
<proteinExistence type="predicted"/>
<feature type="transmembrane region" description="Helical" evidence="1">
    <location>
        <begin position="244"/>
        <end position="264"/>
    </location>
</feature>
<feature type="transmembrane region" description="Helical" evidence="1">
    <location>
        <begin position="52"/>
        <end position="71"/>
    </location>
</feature>
<keyword evidence="1" id="KW-0812">Transmembrane</keyword>
<accession>A0A9X2NEC5</accession>
<reference evidence="2" key="1">
    <citation type="submission" date="2022-06" db="EMBL/GenBank/DDBJ databases">
        <title>Amycolatopsis iheyaensis sp. nov., a new species of the genus Amycolatopsis isolated from soil in Iheya island, Japan.</title>
        <authorList>
            <person name="Ngamcharungchit C."/>
            <person name="Kanto H."/>
            <person name="Take A."/>
            <person name="Intra B."/>
            <person name="Matsumoto A."/>
            <person name="Panbangred W."/>
            <person name="Inahashi Y."/>
        </authorList>
    </citation>
    <scope>NUCLEOTIDE SEQUENCE</scope>
    <source>
        <strain evidence="2">OK19-0408</strain>
    </source>
</reference>
<gene>
    <name evidence="2" type="ORF">M8542_30745</name>
</gene>
<keyword evidence="1" id="KW-1133">Transmembrane helix</keyword>
<dbReference type="Proteomes" id="UP001144096">
    <property type="component" value="Unassembled WGS sequence"/>
</dbReference>
<feature type="transmembrane region" description="Helical" evidence="1">
    <location>
        <begin position="218"/>
        <end position="238"/>
    </location>
</feature>
<evidence type="ECO:0000313" key="3">
    <source>
        <dbReference type="Proteomes" id="UP001144096"/>
    </source>
</evidence>
<organism evidence="2 3">
    <name type="scientific">Amycolatopsis iheyensis</name>
    <dbReference type="NCBI Taxonomy" id="2945988"/>
    <lineage>
        <taxon>Bacteria</taxon>
        <taxon>Bacillati</taxon>
        <taxon>Actinomycetota</taxon>
        <taxon>Actinomycetes</taxon>
        <taxon>Pseudonocardiales</taxon>
        <taxon>Pseudonocardiaceae</taxon>
        <taxon>Amycolatopsis</taxon>
    </lineage>
</organism>
<name>A0A9X2NEC5_9PSEU</name>
<feature type="transmembrane region" description="Helical" evidence="1">
    <location>
        <begin position="83"/>
        <end position="100"/>
    </location>
</feature>
<keyword evidence="1" id="KW-0472">Membrane</keyword>
<dbReference type="AlphaFoldDB" id="A0A9X2NEC5"/>
<protein>
    <submittedName>
        <fullName evidence="2">Uncharacterized protein</fullName>
    </submittedName>
</protein>
<dbReference type="RefSeq" id="WP_257923785.1">
    <property type="nucleotide sequence ID" value="NZ_JAMXQV010000018.1"/>
</dbReference>
<evidence type="ECO:0000313" key="2">
    <source>
        <dbReference type="EMBL" id="MCR6487216.1"/>
    </source>
</evidence>
<comment type="caution">
    <text evidence="2">The sequence shown here is derived from an EMBL/GenBank/DDBJ whole genome shotgun (WGS) entry which is preliminary data.</text>
</comment>
<evidence type="ECO:0000256" key="1">
    <source>
        <dbReference type="SAM" id="Phobius"/>
    </source>
</evidence>
<sequence>MDVREPALPVDPRLPGEPTVLEVGHARRWLARRGAVVWLPTRLLALRLGGRSLGGFGIPAYVVVFAVLWWFNAALLDDLDLPGQAAISVLIFAAFLVVRWRRTQRREQIVESLVGAGEPLPLRVAAKQVGWCYLLSTGLTFVGGAALSAASLLTEPGYPSQHWYPPSVAIWVHTVALAVGAGATALVLGRVLRAPVLAEDPASRFVDGLLRAEDAYRFAPSAVYAVLAMPVFVVDWAVPGWLGWTALAYLITVIALQLLGWVLVRRRYRALPPGYYGR</sequence>
<feature type="transmembrane region" description="Helical" evidence="1">
    <location>
        <begin position="131"/>
        <end position="153"/>
    </location>
</feature>
<keyword evidence="3" id="KW-1185">Reference proteome</keyword>
<dbReference type="EMBL" id="JAMXQV010000018">
    <property type="protein sequence ID" value="MCR6487216.1"/>
    <property type="molecule type" value="Genomic_DNA"/>
</dbReference>